<dbReference type="GO" id="GO:0003677">
    <property type="term" value="F:DNA binding"/>
    <property type="evidence" value="ECO:0007669"/>
    <property type="project" value="UniProtKB-KW"/>
</dbReference>
<keyword evidence="2" id="KW-0371">Homeobox</keyword>
<reference evidence="2 3" key="1">
    <citation type="submission" date="2014-04" db="EMBL/GenBank/DDBJ databases">
        <authorList>
            <person name="Hornung B.V."/>
        </authorList>
    </citation>
    <scope>NUCLEOTIDE SEQUENCE [LARGE SCALE GENOMIC DNA]</scope>
    <source>
        <strain evidence="2 3">CRIB</strain>
        <plasmid evidence="3">Plasmid1</plasmid>
    </source>
</reference>
<dbReference type="EMBL" id="LN555524">
    <property type="protein sequence ID" value="CED95115.1"/>
    <property type="molecule type" value="Genomic_DNA"/>
</dbReference>
<dbReference type="SUPFAM" id="SSF46689">
    <property type="entry name" value="Homeodomain-like"/>
    <property type="match status" value="1"/>
</dbReference>
<evidence type="ECO:0000313" key="2">
    <source>
        <dbReference type="EMBL" id="CED95115.1"/>
    </source>
</evidence>
<accession>A0A1V1I4G5</accession>
<gene>
    <name evidence="2" type="ORF">CRIB_2525</name>
</gene>
<dbReference type="InterPro" id="IPR009057">
    <property type="entry name" value="Homeodomain-like_sf"/>
</dbReference>
<dbReference type="GeneID" id="82206657"/>
<dbReference type="RefSeq" id="WP_159440105.1">
    <property type="nucleotide sequence ID" value="NZ_LN555524.1"/>
</dbReference>
<evidence type="ECO:0000313" key="3">
    <source>
        <dbReference type="Proteomes" id="UP000245622"/>
    </source>
</evidence>
<dbReference type="Proteomes" id="UP000245622">
    <property type="component" value="Chromosome 1"/>
</dbReference>
<protein>
    <submittedName>
        <fullName evidence="2">Homeodomain-like</fullName>
    </submittedName>
</protein>
<proteinExistence type="predicted"/>
<feature type="domain" description="Insertion element IS150 protein InsJ-like helix-turn-helix" evidence="1">
    <location>
        <begin position="4"/>
        <end position="38"/>
    </location>
</feature>
<evidence type="ECO:0000259" key="1">
    <source>
        <dbReference type="Pfam" id="PF13518"/>
    </source>
</evidence>
<dbReference type="AlphaFoldDB" id="A0A1V1I4G5"/>
<dbReference type="Gene3D" id="1.10.10.60">
    <property type="entry name" value="Homeodomain-like"/>
    <property type="match status" value="1"/>
</dbReference>
<keyword evidence="2" id="KW-0614">Plasmid</keyword>
<geneLocation type="plasmid" evidence="3">
    <name>Plasmid1</name>
</geneLocation>
<sequence length="111" mass="12713">MNEKKAKALELLIKGNSITSIAEEIGVGRCTIYRWINNDEEFREAKKKSEDIILDNLYVVALTELEELLYNGSNYEKIQCATQILKYKKANDVNVKVEKAKTVDEILAELM</sequence>
<dbReference type="InterPro" id="IPR055247">
    <property type="entry name" value="InsJ-like_HTH"/>
</dbReference>
<keyword evidence="2" id="KW-0238">DNA-binding</keyword>
<dbReference type="Pfam" id="PF13518">
    <property type="entry name" value="HTH_28"/>
    <property type="match status" value="1"/>
</dbReference>
<name>A0A1V1I4G5_9FIRM</name>
<keyword evidence="3" id="KW-1185">Reference proteome</keyword>
<dbReference type="KEGG" id="ril:CRIB_2525"/>
<organism evidence="2 3">
    <name type="scientific">Romboutsia ilealis</name>
    <dbReference type="NCBI Taxonomy" id="1115758"/>
    <lineage>
        <taxon>Bacteria</taxon>
        <taxon>Bacillati</taxon>
        <taxon>Bacillota</taxon>
        <taxon>Clostridia</taxon>
        <taxon>Peptostreptococcales</taxon>
        <taxon>Peptostreptococcaceae</taxon>
        <taxon>Romboutsia</taxon>
    </lineage>
</organism>